<evidence type="ECO:0000256" key="8">
    <source>
        <dbReference type="RuleBase" id="RU363041"/>
    </source>
</evidence>
<evidence type="ECO:0000256" key="6">
    <source>
        <dbReference type="ARBA" id="ARBA00022989"/>
    </source>
</evidence>
<feature type="transmembrane region" description="Helical" evidence="8">
    <location>
        <begin position="71"/>
        <end position="90"/>
    </location>
</feature>
<keyword evidence="7 8" id="KW-0472">Membrane</keyword>
<feature type="transmembrane region" description="Helical" evidence="8">
    <location>
        <begin position="43"/>
        <end position="62"/>
    </location>
</feature>
<dbReference type="InterPro" id="IPR002781">
    <property type="entry name" value="TM_pro_TauE-like"/>
</dbReference>
<comment type="subcellular location">
    <subcellularLocation>
        <location evidence="1 8">Cell membrane</location>
        <topology evidence="1 8">Multi-pass membrane protein</topology>
    </subcellularLocation>
</comment>
<proteinExistence type="inferred from homology"/>
<evidence type="ECO:0000256" key="2">
    <source>
        <dbReference type="ARBA" id="ARBA00009142"/>
    </source>
</evidence>
<keyword evidence="6 8" id="KW-1133">Transmembrane helix</keyword>
<dbReference type="Proteomes" id="UP000255165">
    <property type="component" value="Unassembled WGS sequence"/>
</dbReference>
<dbReference type="EMBL" id="QKWJ01000034">
    <property type="protein sequence ID" value="RDK07847.1"/>
    <property type="molecule type" value="Genomic_DNA"/>
</dbReference>
<dbReference type="AlphaFoldDB" id="A0A370NQE4"/>
<accession>A0A370NQE4</accession>
<comment type="caution">
    <text evidence="9">The sequence shown here is derived from an EMBL/GenBank/DDBJ whole genome shotgun (WGS) entry which is preliminary data.</text>
</comment>
<reference evidence="10" key="1">
    <citation type="submission" date="2018-06" db="EMBL/GenBank/DDBJ databases">
        <authorList>
            <person name="Feng T."/>
            <person name="Jeon C.O."/>
        </authorList>
    </citation>
    <scope>NUCLEOTIDE SEQUENCE [LARGE SCALE GENOMIC DNA]</scope>
    <source>
        <strain evidence="10">S23</strain>
    </source>
</reference>
<evidence type="ECO:0000256" key="7">
    <source>
        <dbReference type="ARBA" id="ARBA00023136"/>
    </source>
</evidence>
<feature type="transmembrane region" description="Helical" evidence="8">
    <location>
        <begin position="166"/>
        <end position="184"/>
    </location>
</feature>
<dbReference type="PANTHER" id="PTHR30269:SF37">
    <property type="entry name" value="MEMBRANE TRANSPORTER PROTEIN"/>
    <property type="match status" value="1"/>
</dbReference>
<dbReference type="RefSeq" id="WP_115213848.1">
    <property type="nucleotide sequence ID" value="NZ_QKWJ01000034.1"/>
</dbReference>
<comment type="similarity">
    <text evidence="2 8">Belongs to the 4-toluene sulfonate uptake permease (TSUP) (TC 2.A.102) family.</text>
</comment>
<organism evidence="9 10">
    <name type="scientific">Cupriavidus lacunae</name>
    <dbReference type="NCBI Taxonomy" id="2666307"/>
    <lineage>
        <taxon>Bacteria</taxon>
        <taxon>Pseudomonadati</taxon>
        <taxon>Pseudomonadota</taxon>
        <taxon>Betaproteobacteria</taxon>
        <taxon>Burkholderiales</taxon>
        <taxon>Burkholderiaceae</taxon>
        <taxon>Cupriavidus</taxon>
    </lineage>
</organism>
<name>A0A370NQE4_9BURK</name>
<dbReference type="InterPro" id="IPR052017">
    <property type="entry name" value="TSUP"/>
</dbReference>
<evidence type="ECO:0000256" key="1">
    <source>
        <dbReference type="ARBA" id="ARBA00004651"/>
    </source>
</evidence>
<keyword evidence="5 8" id="KW-0812">Transmembrane</keyword>
<evidence type="ECO:0000256" key="3">
    <source>
        <dbReference type="ARBA" id="ARBA00022448"/>
    </source>
</evidence>
<keyword evidence="10" id="KW-1185">Reference proteome</keyword>
<feature type="transmembrane region" description="Helical" evidence="8">
    <location>
        <begin position="127"/>
        <end position="146"/>
    </location>
</feature>
<feature type="transmembrane region" description="Helical" evidence="8">
    <location>
        <begin position="96"/>
        <end position="115"/>
    </location>
</feature>
<dbReference type="Pfam" id="PF01925">
    <property type="entry name" value="TauE"/>
    <property type="match status" value="1"/>
</dbReference>
<evidence type="ECO:0000256" key="5">
    <source>
        <dbReference type="ARBA" id="ARBA00022692"/>
    </source>
</evidence>
<evidence type="ECO:0000313" key="9">
    <source>
        <dbReference type="EMBL" id="RDK07847.1"/>
    </source>
</evidence>
<dbReference type="PANTHER" id="PTHR30269">
    <property type="entry name" value="TRANSMEMBRANE PROTEIN YFCA"/>
    <property type="match status" value="1"/>
</dbReference>
<feature type="transmembrane region" description="Helical" evidence="8">
    <location>
        <begin position="226"/>
        <end position="247"/>
    </location>
</feature>
<keyword evidence="4 8" id="KW-1003">Cell membrane</keyword>
<evidence type="ECO:0000256" key="4">
    <source>
        <dbReference type="ARBA" id="ARBA00022475"/>
    </source>
</evidence>
<protein>
    <recommendedName>
        <fullName evidence="8">Probable membrane transporter protein</fullName>
    </recommendedName>
</protein>
<keyword evidence="3" id="KW-0813">Transport</keyword>
<sequence>MDPVILVVALGAIVAGFVQGLSGFAFGLTAMSFWAWSLDPRLAASMAVFGALTGQIIAVVTMRRGFKLGRLLPFLIGGLAGIPVGVAILPSLDLQLFKVFLGTFLVLWCPTMLAVRNLPKITAGGRLADGIVGGIGGIMGGIGGFTGTIPTLWCSLRGFDKDEQRAIIQNFNLALLLVTMAIYVEKGIVTRAMLPMLGIVGPAMLIPTILGARLYVGISEATFRKIVLSLLAASGVALLTSSVPHLLQRLA</sequence>
<dbReference type="GO" id="GO:0005886">
    <property type="term" value="C:plasma membrane"/>
    <property type="evidence" value="ECO:0007669"/>
    <property type="project" value="UniProtKB-SubCell"/>
</dbReference>
<gene>
    <name evidence="9" type="ORF">DN412_23875</name>
</gene>
<evidence type="ECO:0000313" key="10">
    <source>
        <dbReference type="Proteomes" id="UP000255165"/>
    </source>
</evidence>
<feature type="transmembrane region" description="Helical" evidence="8">
    <location>
        <begin position="196"/>
        <end position="214"/>
    </location>
</feature>